<dbReference type="PANTHER" id="PTHR34144">
    <property type="entry name" value="CHROMOSOME 8, WHOLE GENOME SHOTGUN SEQUENCE"/>
    <property type="match status" value="1"/>
</dbReference>
<dbReference type="PANTHER" id="PTHR34144:SF7">
    <property type="entry name" value="EXPORT PROTEIN (CAP59), PUTATIVE (AFU_ORTHOLOGUE AFUA_7G05020)-RELATED"/>
    <property type="match status" value="1"/>
</dbReference>
<keyword evidence="1" id="KW-1133">Transmembrane helix</keyword>
<gene>
    <name evidence="2" type="ORF">M409DRAFT_28363</name>
</gene>
<protein>
    <submittedName>
        <fullName evidence="2">Glycosyltransferase family 69 protein</fullName>
    </submittedName>
</protein>
<sequence length="406" mass="46429">MKPRIRKRSPLLQRCLQIVGILLLAWTAIEVLYVRTALVREASQQPPALGKEKIFIASIHWNNEAILRSHWNRAVVDLAKEIGRENVYVSVQESGSFDDSKGALRELDGRLQEAGVSRRIVLDNTTHFDEVTRTPAEAETGWIRTPRGQVELRRIPYLAKLRNLVMEPLYELQKGGLKFDKVLFLNDVVFNNWDVRNLLATREGQYAAACSLDFKHGSSFYDTFALRDAEWHDQLTQRWPFFRARTSRHAVKASLPVPVTSCWNGIVAMDAAPFYSENRLAFRGVPDSLALSHLEGSECCLIHADNPLSPTKGVWLNPNVRVGYSGPAYEAVHSFQTSPWISSYEIALGAWTNRILRWITTPYFKEQVVQGRVGMWRKRGERNEERGVFCLINEMQVLIWNGWAHV</sequence>
<dbReference type="Proteomes" id="UP000799537">
    <property type="component" value="Unassembled WGS sequence"/>
</dbReference>
<dbReference type="GeneID" id="54562274"/>
<evidence type="ECO:0000256" key="1">
    <source>
        <dbReference type="SAM" id="Phobius"/>
    </source>
</evidence>
<keyword evidence="1" id="KW-0812">Transmembrane</keyword>
<dbReference type="InterPro" id="IPR021047">
    <property type="entry name" value="Mannosyltransferase_CMT1"/>
</dbReference>
<keyword evidence="2" id="KW-0808">Transferase</keyword>
<dbReference type="AlphaFoldDB" id="A0A6A6C7G7"/>
<feature type="transmembrane region" description="Helical" evidence="1">
    <location>
        <begin position="12"/>
        <end position="34"/>
    </location>
</feature>
<keyword evidence="3" id="KW-1185">Reference proteome</keyword>
<dbReference type="Pfam" id="PF11735">
    <property type="entry name" value="CAP59_mtransfer"/>
    <property type="match status" value="1"/>
</dbReference>
<dbReference type="EMBL" id="ML993620">
    <property type="protein sequence ID" value="KAF2161326.1"/>
    <property type="molecule type" value="Genomic_DNA"/>
</dbReference>
<dbReference type="RefSeq" id="XP_033662215.1">
    <property type="nucleotide sequence ID" value="XM_033809002.1"/>
</dbReference>
<accession>A0A6A6C7G7</accession>
<proteinExistence type="predicted"/>
<dbReference type="GO" id="GO:0016740">
    <property type="term" value="F:transferase activity"/>
    <property type="evidence" value="ECO:0007669"/>
    <property type="project" value="UniProtKB-KW"/>
</dbReference>
<evidence type="ECO:0000313" key="3">
    <source>
        <dbReference type="Proteomes" id="UP000799537"/>
    </source>
</evidence>
<reference evidence="2" key="1">
    <citation type="journal article" date="2020" name="Stud. Mycol.">
        <title>101 Dothideomycetes genomes: a test case for predicting lifestyles and emergence of pathogens.</title>
        <authorList>
            <person name="Haridas S."/>
            <person name="Albert R."/>
            <person name="Binder M."/>
            <person name="Bloem J."/>
            <person name="Labutti K."/>
            <person name="Salamov A."/>
            <person name="Andreopoulos B."/>
            <person name="Baker S."/>
            <person name="Barry K."/>
            <person name="Bills G."/>
            <person name="Bluhm B."/>
            <person name="Cannon C."/>
            <person name="Castanera R."/>
            <person name="Culley D."/>
            <person name="Daum C."/>
            <person name="Ezra D."/>
            <person name="Gonzalez J."/>
            <person name="Henrissat B."/>
            <person name="Kuo A."/>
            <person name="Liang C."/>
            <person name="Lipzen A."/>
            <person name="Lutzoni F."/>
            <person name="Magnuson J."/>
            <person name="Mondo S."/>
            <person name="Nolan M."/>
            <person name="Ohm R."/>
            <person name="Pangilinan J."/>
            <person name="Park H.-J."/>
            <person name="Ramirez L."/>
            <person name="Alfaro M."/>
            <person name="Sun H."/>
            <person name="Tritt A."/>
            <person name="Yoshinaga Y."/>
            <person name="Zwiers L.-H."/>
            <person name="Turgeon B."/>
            <person name="Goodwin S."/>
            <person name="Spatafora J."/>
            <person name="Crous P."/>
            <person name="Grigoriev I."/>
        </authorList>
    </citation>
    <scope>NUCLEOTIDE SEQUENCE</scope>
    <source>
        <strain evidence="2">ATCC 36951</strain>
    </source>
</reference>
<dbReference type="OrthoDB" id="262547at2759"/>
<evidence type="ECO:0000313" key="2">
    <source>
        <dbReference type="EMBL" id="KAF2161326.1"/>
    </source>
</evidence>
<name>A0A6A6C7G7_ZASCE</name>
<organism evidence="2 3">
    <name type="scientific">Zasmidium cellare ATCC 36951</name>
    <dbReference type="NCBI Taxonomy" id="1080233"/>
    <lineage>
        <taxon>Eukaryota</taxon>
        <taxon>Fungi</taxon>
        <taxon>Dikarya</taxon>
        <taxon>Ascomycota</taxon>
        <taxon>Pezizomycotina</taxon>
        <taxon>Dothideomycetes</taxon>
        <taxon>Dothideomycetidae</taxon>
        <taxon>Mycosphaerellales</taxon>
        <taxon>Mycosphaerellaceae</taxon>
        <taxon>Zasmidium</taxon>
    </lineage>
</organism>
<keyword evidence="1" id="KW-0472">Membrane</keyword>